<comment type="caution">
    <text evidence="2">The sequence shown here is derived from an EMBL/GenBank/DDBJ whole genome shotgun (WGS) entry which is preliminary data.</text>
</comment>
<name>A0ABD0JTG0_9CAEN</name>
<reference evidence="2 3" key="1">
    <citation type="journal article" date="2023" name="Sci. Data">
        <title>Genome assembly of the Korean intertidal mud-creeper Batillaria attramentaria.</title>
        <authorList>
            <person name="Patra A.K."/>
            <person name="Ho P.T."/>
            <person name="Jun S."/>
            <person name="Lee S.J."/>
            <person name="Kim Y."/>
            <person name="Won Y.J."/>
        </authorList>
    </citation>
    <scope>NUCLEOTIDE SEQUENCE [LARGE SCALE GENOMIC DNA]</scope>
    <source>
        <strain evidence="2">Wonlab-2016</strain>
    </source>
</reference>
<protein>
    <submittedName>
        <fullName evidence="2">Uncharacterized protein</fullName>
    </submittedName>
</protein>
<organism evidence="2 3">
    <name type="scientific">Batillaria attramentaria</name>
    <dbReference type="NCBI Taxonomy" id="370345"/>
    <lineage>
        <taxon>Eukaryota</taxon>
        <taxon>Metazoa</taxon>
        <taxon>Spiralia</taxon>
        <taxon>Lophotrochozoa</taxon>
        <taxon>Mollusca</taxon>
        <taxon>Gastropoda</taxon>
        <taxon>Caenogastropoda</taxon>
        <taxon>Sorbeoconcha</taxon>
        <taxon>Cerithioidea</taxon>
        <taxon>Batillariidae</taxon>
        <taxon>Batillaria</taxon>
    </lineage>
</organism>
<evidence type="ECO:0000313" key="3">
    <source>
        <dbReference type="Proteomes" id="UP001519460"/>
    </source>
</evidence>
<evidence type="ECO:0000313" key="2">
    <source>
        <dbReference type="EMBL" id="KAK7478385.1"/>
    </source>
</evidence>
<feature type="region of interest" description="Disordered" evidence="1">
    <location>
        <begin position="1"/>
        <end position="31"/>
    </location>
</feature>
<keyword evidence="3" id="KW-1185">Reference proteome</keyword>
<accession>A0ABD0JTG0</accession>
<feature type="region of interest" description="Disordered" evidence="1">
    <location>
        <begin position="60"/>
        <end position="85"/>
    </location>
</feature>
<dbReference type="AlphaFoldDB" id="A0ABD0JTG0"/>
<sequence>MAPTAVREVQKVKRVSRSGRISPAPRVASSSAKFIESIEKPSSVAKKLTCVTSTARQAVAGAPPARDGGSPDAACCYSSSPSSPR</sequence>
<proteinExistence type="predicted"/>
<dbReference type="EMBL" id="JACVVK020000327">
    <property type="protein sequence ID" value="KAK7478385.1"/>
    <property type="molecule type" value="Genomic_DNA"/>
</dbReference>
<dbReference type="Proteomes" id="UP001519460">
    <property type="component" value="Unassembled WGS sequence"/>
</dbReference>
<evidence type="ECO:0000256" key="1">
    <source>
        <dbReference type="SAM" id="MobiDB-lite"/>
    </source>
</evidence>
<feature type="non-terminal residue" evidence="2">
    <location>
        <position position="85"/>
    </location>
</feature>
<gene>
    <name evidence="2" type="ORF">BaRGS_00030389</name>
</gene>